<dbReference type="EMBL" id="CZCZ02000014">
    <property type="protein sequence ID" value="CAC5344713.1"/>
    <property type="molecule type" value="Genomic_DNA"/>
</dbReference>
<dbReference type="EMBL" id="LR812490">
    <property type="protein sequence ID" value="CAC5344713.1"/>
    <property type="molecule type" value="Genomic_DNA"/>
</dbReference>
<evidence type="ECO:0000259" key="1">
    <source>
        <dbReference type="Pfam" id="PF05685"/>
    </source>
</evidence>
<dbReference type="SUPFAM" id="SSF52980">
    <property type="entry name" value="Restriction endonuclease-like"/>
    <property type="match status" value="1"/>
</dbReference>
<evidence type="ECO:0000313" key="3">
    <source>
        <dbReference type="Proteomes" id="UP000196521"/>
    </source>
</evidence>
<proteinExistence type="predicted"/>
<dbReference type="InterPro" id="IPR012296">
    <property type="entry name" value="Nuclease_put_TT1808"/>
</dbReference>
<organism evidence="2 3">
    <name type="scientific">Planktothrix rubescens CCAP 1459/22</name>
    <dbReference type="NCBI Taxonomy" id="329571"/>
    <lineage>
        <taxon>Bacteria</taxon>
        <taxon>Bacillati</taxon>
        <taxon>Cyanobacteriota</taxon>
        <taxon>Cyanophyceae</taxon>
        <taxon>Oscillatoriophycideae</taxon>
        <taxon>Oscillatoriales</taxon>
        <taxon>Microcoleaceae</taxon>
        <taxon>Planktothrix</taxon>
    </lineage>
</organism>
<accession>A0A6J7ZPM0</accession>
<feature type="domain" description="Putative restriction endonuclease" evidence="1">
    <location>
        <begin position="12"/>
        <end position="178"/>
    </location>
</feature>
<dbReference type="Gene3D" id="3.90.1570.10">
    <property type="entry name" value="tt1808, chain A"/>
    <property type="match status" value="1"/>
</dbReference>
<dbReference type="PANTHER" id="PTHR36558">
    <property type="entry name" value="GLR1098 PROTEIN"/>
    <property type="match status" value="1"/>
</dbReference>
<dbReference type="CDD" id="cd06260">
    <property type="entry name" value="DUF820-like"/>
    <property type="match status" value="1"/>
</dbReference>
<gene>
    <name evidence="2" type="ORF">PLAN_41128</name>
</gene>
<dbReference type="AlphaFoldDB" id="A0A6J7ZPM0"/>
<sequence>MIAQSETKIYTPEEYLELEIVCETRNEYRNGEIIPMTGGTPDHNEIAGNLNASLKLALKGQPYRIFIADQRLWIPTINIYTYPDVMVLQKPIELQIGRKDTVINPVLIAEILSKSTQNYDRSEKFATYRTIPTFKEYLLVDQYRIHVEHYVKTGVNQWTFSEYDDPNITLSLNTLELQILIADLYENIDFINS</sequence>
<keyword evidence="3" id="KW-1185">Reference proteome</keyword>
<comment type="caution">
    <text evidence="2">The sequence shown here is derived from an EMBL/GenBank/DDBJ whole genome shotgun (WGS) entry which is preliminary data.</text>
</comment>
<name>A0A6J7ZPM0_PLARU</name>
<dbReference type="RefSeq" id="WP_026788674.1">
    <property type="nucleotide sequence ID" value="NZ_LR812490.1"/>
</dbReference>
<dbReference type="InterPro" id="IPR011335">
    <property type="entry name" value="Restrct_endonuc-II-like"/>
</dbReference>
<dbReference type="Pfam" id="PF05685">
    <property type="entry name" value="Uma2"/>
    <property type="match status" value="1"/>
</dbReference>
<dbReference type="InterPro" id="IPR008538">
    <property type="entry name" value="Uma2"/>
</dbReference>
<evidence type="ECO:0000313" key="2">
    <source>
        <dbReference type="EMBL" id="CAC5344713.1"/>
    </source>
</evidence>
<protein>
    <recommendedName>
        <fullName evidence="1">Putative restriction endonuclease domain-containing protein</fullName>
    </recommendedName>
</protein>
<reference evidence="2" key="1">
    <citation type="submission" date="2020-05" db="EMBL/GenBank/DDBJ databases">
        <authorList>
            <consortium name="Genoscope - CEA"/>
            <person name="William W."/>
        </authorList>
    </citation>
    <scope>NUCLEOTIDE SEQUENCE [LARGE SCALE GENOMIC DNA]</scope>
    <source>
        <strain evidence="2">PCC 7821</strain>
    </source>
</reference>
<dbReference type="Proteomes" id="UP000196521">
    <property type="component" value="Chromosome"/>
</dbReference>
<dbReference type="PANTHER" id="PTHR36558:SF1">
    <property type="entry name" value="RESTRICTION ENDONUCLEASE DOMAIN-CONTAINING PROTEIN-RELATED"/>
    <property type="match status" value="1"/>
</dbReference>